<gene>
    <name evidence="7" type="ORF">HMPREF3293_01267</name>
</gene>
<protein>
    <submittedName>
        <fullName evidence="7">Nitroreductase family protein</fullName>
    </submittedName>
</protein>
<evidence type="ECO:0000256" key="4">
    <source>
        <dbReference type="ARBA" id="ARBA00022643"/>
    </source>
</evidence>
<dbReference type="SUPFAM" id="SSF55469">
    <property type="entry name" value="FMN-dependent nitroreductase-like"/>
    <property type="match status" value="1"/>
</dbReference>
<comment type="similarity">
    <text evidence="2">Belongs to the nitroreductase family.</text>
</comment>
<evidence type="ECO:0000259" key="6">
    <source>
        <dbReference type="Pfam" id="PF00881"/>
    </source>
</evidence>
<feature type="domain" description="Nitroreductase" evidence="6">
    <location>
        <begin position="8"/>
        <end position="61"/>
    </location>
</feature>
<keyword evidence="4" id="KW-0288">FMN</keyword>
<dbReference type="EMBL" id="LSZW01000054">
    <property type="protein sequence ID" value="KXK65975.1"/>
    <property type="molecule type" value="Genomic_DNA"/>
</dbReference>
<comment type="caution">
    <text evidence="7">The sequence shown here is derived from an EMBL/GenBank/DDBJ whole genome shotgun (WGS) entry which is preliminary data.</text>
</comment>
<keyword evidence="8" id="KW-1185">Reference proteome</keyword>
<dbReference type="STRING" id="626937.HMPREF3293_01267"/>
<dbReference type="InterPro" id="IPR029479">
    <property type="entry name" value="Nitroreductase"/>
</dbReference>
<keyword evidence="5" id="KW-0560">Oxidoreductase</keyword>
<dbReference type="AlphaFoldDB" id="A0A136Q5L1"/>
<evidence type="ECO:0000313" key="8">
    <source>
        <dbReference type="Proteomes" id="UP000070366"/>
    </source>
</evidence>
<evidence type="ECO:0000256" key="2">
    <source>
        <dbReference type="ARBA" id="ARBA00007118"/>
    </source>
</evidence>
<dbReference type="CDD" id="cd02150">
    <property type="entry name" value="nitroreductase"/>
    <property type="match status" value="1"/>
</dbReference>
<evidence type="ECO:0000256" key="5">
    <source>
        <dbReference type="ARBA" id="ARBA00023002"/>
    </source>
</evidence>
<sequence>MDALEAIFTRRSIRKYTPRQVADDTVSLLLKAGMAAPTCVNNLDWQFVVIRGREHMEKIIELKPGNADMLREASAAIMVCGDMNLAYPGNPDYWIQDCAAATQNILIAATALGLGSVWLGVWPNGGRAQALREYFSLAEALVPFSIVSLGYPAEHKDPRDLFDPRKVHYAG</sequence>
<dbReference type="PANTHER" id="PTHR43673">
    <property type="entry name" value="NAD(P)H NITROREDUCTASE YDGI-RELATED"/>
    <property type="match status" value="1"/>
</dbReference>
<dbReference type="Proteomes" id="UP000070366">
    <property type="component" value="Unassembled WGS sequence"/>
</dbReference>
<proteinExistence type="inferred from homology"/>
<organism evidence="7 8">
    <name type="scientific">Christensenella minuta</name>
    <dbReference type="NCBI Taxonomy" id="626937"/>
    <lineage>
        <taxon>Bacteria</taxon>
        <taxon>Bacillati</taxon>
        <taxon>Bacillota</taxon>
        <taxon>Clostridia</taxon>
        <taxon>Christensenellales</taxon>
        <taxon>Christensenellaceae</taxon>
        <taxon>Christensenella</taxon>
    </lineage>
</organism>
<dbReference type="Gene3D" id="3.40.109.10">
    <property type="entry name" value="NADH Oxidase"/>
    <property type="match status" value="1"/>
</dbReference>
<dbReference type="PANTHER" id="PTHR43673:SF2">
    <property type="entry name" value="NITROREDUCTASE"/>
    <property type="match status" value="1"/>
</dbReference>
<reference evidence="7 8" key="1">
    <citation type="submission" date="2016-02" db="EMBL/GenBank/DDBJ databases">
        <authorList>
            <person name="Wen L."/>
            <person name="He K."/>
            <person name="Yang H."/>
        </authorList>
    </citation>
    <scope>NUCLEOTIDE SEQUENCE [LARGE SCALE GENOMIC DNA]</scope>
    <source>
        <strain evidence="7 8">DSM 22607</strain>
    </source>
</reference>
<dbReference type="Pfam" id="PF00881">
    <property type="entry name" value="Nitroreductase"/>
    <property type="match status" value="2"/>
</dbReference>
<comment type="cofactor">
    <cofactor evidence="1">
        <name>FMN</name>
        <dbReference type="ChEBI" id="CHEBI:58210"/>
    </cofactor>
</comment>
<name>A0A136Q5L1_9FIRM</name>
<evidence type="ECO:0000256" key="1">
    <source>
        <dbReference type="ARBA" id="ARBA00001917"/>
    </source>
</evidence>
<accession>A0A136Q5L1</accession>
<dbReference type="InterPro" id="IPR000415">
    <property type="entry name" value="Nitroreductase-like"/>
</dbReference>
<evidence type="ECO:0000256" key="3">
    <source>
        <dbReference type="ARBA" id="ARBA00022630"/>
    </source>
</evidence>
<feature type="domain" description="Nitroreductase" evidence="6">
    <location>
        <begin position="63"/>
        <end position="151"/>
    </location>
</feature>
<evidence type="ECO:0000313" key="7">
    <source>
        <dbReference type="EMBL" id="KXK65975.1"/>
    </source>
</evidence>
<dbReference type="GO" id="GO:0016491">
    <property type="term" value="F:oxidoreductase activity"/>
    <property type="evidence" value="ECO:0007669"/>
    <property type="project" value="UniProtKB-KW"/>
</dbReference>
<keyword evidence="3" id="KW-0285">Flavoprotein</keyword>
<dbReference type="RefSeq" id="WP_308660680.1">
    <property type="nucleotide sequence ID" value="NZ_CABMOF010000001.1"/>
</dbReference>